<evidence type="ECO:0000313" key="2">
    <source>
        <dbReference type="EMBL" id="KAF9610917.1"/>
    </source>
</evidence>
<feature type="compositionally biased region" description="Basic and acidic residues" evidence="1">
    <location>
        <begin position="1"/>
        <end position="10"/>
    </location>
</feature>
<keyword evidence="3" id="KW-1185">Reference proteome</keyword>
<evidence type="ECO:0000256" key="1">
    <source>
        <dbReference type="SAM" id="MobiDB-lite"/>
    </source>
</evidence>
<protein>
    <recommendedName>
        <fullName evidence="4">F-box protein</fullName>
    </recommendedName>
</protein>
<evidence type="ECO:0008006" key="4">
    <source>
        <dbReference type="Google" id="ProtNLM"/>
    </source>
</evidence>
<proteinExistence type="predicted"/>
<accession>A0A835I758</accession>
<reference evidence="2 3" key="1">
    <citation type="submission" date="2020-10" db="EMBL/GenBank/DDBJ databases">
        <title>The Coptis chinensis genome and diversification of protoberbering-type alkaloids.</title>
        <authorList>
            <person name="Wang B."/>
            <person name="Shu S."/>
            <person name="Song C."/>
            <person name="Liu Y."/>
        </authorList>
    </citation>
    <scope>NUCLEOTIDE SEQUENCE [LARGE SCALE GENOMIC DNA]</scope>
    <source>
        <strain evidence="2">HL-2020</strain>
        <tissue evidence="2">Leaf</tissue>
    </source>
</reference>
<sequence>MIKVANKEEQVTPLLDGTHAKEKRTQASERSPRRKLSGVLQVVVLAVTRDTEECKQEDADLINIRKAASVLPFSNRIRAASFKFGIGVQSRKVLEWDPKEELLRKSVPMEFKMQDYNRKGKQTIDVDLSSESVSGFSDEIQVGKLMVTEEGGLPSKVNSQDHHMDVTVSVASPDASMTSGNVVTSVLAGNVVDNSVIFSGASINDSMPSGNAVSSDMECNSMGNSVTFIEDLTSGKDGSDMLCNLVENSVAFSEDSINVGLPFGNVESLGFLSDASSSFDGVRLVVPNFADGVPSYNPNITEYFEKHDHESYEASSEEGKDGSSAHAHITHVFYLGPLDILEASDRDVEQGKSDLHAASQVVYKGLQRFEAGHAASCGYLSSVENKADSGDVCVEHKADRGVVGDSGGMHKDSLGSHYEDPFLKEVSQGSISVSSLGSSLNPVSANEYDSSNPSFCSYGNGERHKGYRDYNRLACLLIFYFIFFGDMQRTGRRIQTTMVKGKILKLTTPNPYIPHDILFFGLLVRVPVKSLLRFKCVSKLWYAIIGEPDFIEAHLTCKKEQSTSSIVGFFQVKYKDSKKGGCD</sequence>
<dbReference type="SUPFAM" id="SSF81383">
    <property type="entry name" value="F-box domain"/>
    <property type="match status" value="1"/>
</dbReference>
<feature type="region of interest" description="Disordered" evidence="1">
    <location>
        <begin position="1"/>
        <end position="33"/>
    </location>
</feature>
<dbReference type="AlphaFoldDB" id="A0A835I758"/>
<dbReference type="Proteomes" id="UP000631114">
    <property type="component" value="Unassembled WGS sequence"/>
</dbReference>
<name>A0A835I758_9MAGN</name>
<dbReference type="OrthoDB" id="687122at2759"/>
<comment type="caution">
    <text evidence="2">The sequence shown here is derived from an EMBL/GenBank/DDBJ whole genome shotgun (WGS) entry which is preliminary data.</text>
</comment>
<dbReference type="InterPro" id="IPR036047">
    <property type="entry name" value="F-box-like_dom_sf"/>
</dbReference>
<dbReference type="PANTHER" id="PTHR31111">
    <property type="entry name" value="BNAA05G37150D PROTEIN-RELATED"/>
    <property type="match status" value="1"/>
</dbReference>
<feature type="compositionally biased region" description="Basic and acidic residues" evidence="1">
    <location>
        <begin position="18"/>
        <end position="31"/>
    </location>
</feature>
<dbReference type="EMBL" id="JADFTS010000004">
    <property type="protein sequence ID" value="KAF9610917.1"/>
    <property type="molecule type" value="Genomic_DNA"/>
</dbReference>
<gene>
    <name evidence="2" type="ORF">IFM89_025727</name>
</gene>
<organism evidence="2 3">
    <name type="scientific">Coptis chinensis</name>
    <dbReference type="NCBI Taxonomy" id="261450"/>
    <lineage>
        <taxon>Eukaryota</taxon>
        <taxon>Viridiplantae</taxon>
        <taxon>Streptophyta</taxon>
        <taxon>Embryophyta</taxon>
        <taxon>Tracheophyta</taxon>
        <taxon>Spermatophyta</taxon>
        <taxon>Magnoliopsida</taxon>
        <taxon>Ranunculales</taxon>
        <taxon>Ranunculaceae</taxon>
        <taxon>Coptidoideae</taxon>
        <taxon>Coptis</taxon>
    </lineage>
</organism>
<evidence type="ECO:0000313" key="3">
    <source>
        <dbReference type="Proteomes" id="UP000631114"/>
    </source>
</evidence>
<dbReference type="PANTHER" id="PTHR31111:SF138">
    <property type="entry name" value="F-BOX ASSOCIATED DOMAIN-CONTAINING PROTEIN"/>
    <property type="match status" value="1"/>
</dbReference>